<keyword evidence="1" id="KW-0732">Signal</keyword>
<sequence length="252" mass="27883">MNKSLALVAMLAAGSAYAGESCDYDVDFGITLGEQVVLSRDNGANFALQDGRLWRNGSEIKLSAEQRQWVRDYEAQTRDFVPQVVEVTMEGLAIGGEATVGAFTMLLGKDHEAIPKIEEKFSELRTEVSKRMDDKHLPRKVMSLQDSDYDLIDDGASLGWSVVDAGFSVLGKALHAAFDEEYGKKWEAEMKTFEKEFEARIDARGDELEAKAKTMCATLDTMNALEQKLSASDSALSDFDVVMKRDKPCNEA</sequence>
<gene>
    <name evidence="2" type="ORF">EV696_10516</name>
</gene>
<dbReference type="EMBL" id="SNYM01000005">
    <property type="protein sequence ID" value="TDQ49042.1"/>
    <property type="molecule type" value="Genomic_DNA"/>
</dbReference>
<comment type="caution">
    <text evidence="2">The sequence shown here is derived from an EMBL/GenBank/DDBJ whole genome shotgun (WGS) entry which is preliminary data.</text>
</comment>
<organism evidence="2 3">
    <name type="scientific">Permianibacter aggregans</name>
    <dbReference type="NCBI Taxonomy" id="1510150"/>
    <lineage>
        <taxon>Bacteria</taxon>
        <taxon>Pseudomonadati</taxon>
        <taxon>Pseudomonadota</taxon>
        <taxon>Gammaproteobacteria</taxon>
        <taxon>Pseudomonadales</taxon>
        <taxon>Pseudomonadaceae</taxon>
        <taxon>Permianibacter</taxon>
    </lineage>
</organism>
<dbReference type="InterPro" id="IPR021307">
    <property type="entry name" value="DUF2884"/>
</dbReference>
<feature type="chain" id="PRO_5020290918" evidence="1">
    <location>
        <begin position="19"/>
        <end position="252"/>
    </location>
</feature>
<dbReference type="AlphaFoldDB" id="A0A4R6UQ38"/>
<evidence type="ECO:0000313" key="3">
    <source>
        <dbReference type="Proteomes" id="UP000295375"/>
    </source>
</evidence>
<dbReference type="Pfam" id="PF11101">
    <property type="entry name" value="DUF2884"/>
    <property type="match status" value="1"/>
</dbReference>
<accession>A0A4R6UQ38</accession>
<dbReference type="Proteomes" id="UP000295375">
    <property type="component" value="Unassembled WGS sequence"/>
</dbReference>
<proteinExistence type="predicted"/>
<dbReference type="RefSeq" id="WP_157591350.1">
    <property type="nucleotide sequence ID" value="NZ_CP037953.1"/>
</dbReference>
<feature type="signal peptide" evidence="1">
    <location>
        <begin position="1"/>
        <end position="18"/>
    </location>
</feature>
<protein>
    <submittedName>
        <fullName evidence="2">DUF2884 family protein</fullName>
    </submittedName>
</protein>
<name>A0A4R6UQ38_9GAMM</name>
<evidence type="ECO:0000313" key="2">
    <source>
        <dbReference type="EMBL" id="TDQ49042.1"/>
    </source>
</evidence>
<keyword evidence="3" id="KW-1185">Reference proteome</keyword>
<reference evidence="2 3" key="1">
    <citation type="submission" date="2019-03" db="EMBL/GenBank/DDBJ databases">
        <title>Genomic Encyclopedia of Type Strains, Phase IV (KMG-IV): sequencing the most valuable type-strain genomes for metagenomic binning, comparative biology and taxonomic classification.</title>
        <authorList>
            <person name="Goeker M."/>
        </authorList>
    </citation>
    <scope>NUCLEOTIDE SEQUENCE [LARGE SCALE GENOMIC DNA]</scope>
    <source>
        <strain evidence="2 3">DSM 103792</strain>
    </source>
</reference>
<evidence type="ECO:0000256" key="1">
    <source>
        <dbReference type="SAM" id="SignalP"/>
    </source>
</evidence>